<accession>A0A4V2NUB0</accession>
<keyword evidence="1" id="KW-0472">Membrane</keyword>
<feature type="transmembrane region" description="Helical" evidence="1">
    <location>
        <begin position="105"/>
        <end position="124"/>
    </location>
</feature>
<reference evidence="2 3" key="1">
    <citation type="submission" date="2019-03" db="EMBL/GenBank/DDBJ databases">
        <authorList>
            <person name="Jensen L."/>
            <person name="Storgaard J."/>
            <person name="Sulaj E."/>
            <person name="Schramm A."/>
            <person name="Marshall I.P.G."/>
        </authorList>
    </citation>
    <scope>NUCLEOTIDE SEQUENCE [LARGE SCALE GENOMIC DNA]</scope>
    <source>
        <strain evidence="2 3">2017H2G3</strain>
    </source>
</reference>
<keyword evidence="1" id="KW-0812">Transmembrane</keyword>
<sequence>MSEWKQARWLAMFEVKASMKGIITLVALSFGLAVFFTEVFSNTIMEDVPIVFDLFYLFTFWVLSASFRPKEHQLKRMGGDVWVSPYFIMLNQLPIKKNVLVLSRFISYFTISIPFHILVLILIYTLSSEYRAYMPIGSYLVFSIIWLSFGVLCGSMFPASDVGEKISTLKAIVVSVLFYGGILAVLIVINNVFNKGIVEMTMYAAKEWPFPSILISILLAAAGLFYYKGYVYKRIDKVDYLH</sequence>
<evidence type="ECO:0000256" key="1">
    <source>
        <dbReference type="SAM" id="Phobius"/>
    </source>
</evidence>
<feature type="transmembrane region" description="Helical" evidence="1">
    <location>
        <begin position="136"/>
        <end position="157"/>
    </location>
</feature>
<evidence type="ECO:0000313" key="2">
    <source>
        <dbReference type="EMBL" id="TCJ03726.1"/>
    </source>
</evidence>
<name>A0A4V2NUB0_9BACI</name>
<keyword evidence="3" id="KW-1185">Reference proteome</keyword>
<evidence type="ECO:0000313" key="3">
    <source>
        <dbReference type="Proteomes" id="UP000293846"/>
    </source>
</evidence>
<keyword evidence="1" id="KW-1133">Transmembrane helix</keyword>
<dbReference type="Proteomes" id="UP000293846">
    <property type="component" value="Unassembled WGS sequence"/>
</dbReference>
<dbReference type="OrthoDB" id="2965073at2"/>
<comment type="caution">
    <text evidence="2">The sequence shown here is derived from an EMBL/GenBank/DDBJ whole genome shotgun (WGS) entry which is preliminary data.</text>
</comment>
<feature type="transmembrane region" description="Helical" evidence="1">
    <location>
        <begin position="209"/>
        <end position="227"/>
    </location>
</feature>
<gene>
    <name evidence="2" type="ORF">E0Y62_13255</name>
</gene>
<feature type="transmembrane region" description="Helical" evidence="1">
    <location>
        <begin position="169"/>
        <end position="189"/>
    </location>
</feature>
<dbReference type="EMBL" id="SJTH01000014">
    <property type="protein sequence ID" value="TCJ03726.1"/>
    <property type="molecule type" value="Genomic_DNA"/>
</dbReference>
<dbReference type="AlphaFoldDB" id="A0A4V2NUB0"/>
<dbReference type="STRING" id="1742358.GCA_001439605_02783"/>
<protein>
    <recommendedName>
        <fullName evidence="4">ABC-2 transporter permease</fullName>
    </recommendedName>
</protein>
<evidence type="ECO:0008006" key="4">
    <source>
        <dbReference type="Google" id="ProtNLM"/>
    </source>
</evidence>
<proteinExistence type="predicted"/>
<feature type="transmembrane region" description="Helical" evidence="1">
    <location>
        <begin position="21"/>
        <end position="44"/>
    </location>
</feature>
<feature type="transmembrane region" description="Helical" evidence="1">
    <location>
        <begin position="50"/>
        <end position="67"/>
    </location>
</feature>
<organism evidence="2 3">
    <name type="scientific">Cytobacillus praedii</name>
    <dbReference type="NCBI Taxonomy" id="1742358"/>
    <lineage>
        <taxon>Bacteria</taxon>
        <taxon>Bacillati</taxon>
        <taxon>Bacillota</taxon>
        <taxon>Bacilli</taxon>
        <taxon>Bacillales</taxon>
        <taxon>Bacillaceae</taxon>
        <taxon>Cytobacillus</taxon>
    </lineage>
</organism>
<dbReference type="RefSeq" id="WP_131237233.1">
    <property type="nucleotide sequence ID" value="NZ_SJTH01000014.1"/>
</dbReference>